<feature type="transmembrane region" description="Helical" evidence="15">
    <location>
        <begin position="298"/>
        <end position="321"/>
    </location>
</feature>
<comment type="similarity">
    <text evidence="2">Belongs to the UbiA prenyltransferase family.</text>
</comment>
<feature type="transmembrane region" description="Helical" evidence="15">
    <location>
        <begin position="459"/>
        <end position="481"/>
    </location>
</feature>
<feature type="compositionally biased region" description="Basic and acidic residues" evidence="14">
    <location>
        <begin position="67"/>
        <end position="79"/>
    </location>
</feature>
<keyword evidence="6 15" id="KW-0812">Transmembrane</keyword>
<dbReference type="Gene3D" id="1.10.357.140">
    <property type="entry name" value="UbiA prenyltransferase"/>
    <property type="match status" value="1"/>
</dbReference>
<feature type="transmembrane region" description="Helical" evidence="15">
    <location>
        <begin position="333"/>
        <end position="355"/>
    </location>
</feature>
<keyword evidence="10" id="KW-0350">Heme biosynthesis</keyword>
<evidence type="ECO:0000256" key="12">
    <source>
        <dbReference type="ARBA" id="ARBA00030253"/>
    </source>
</evidence>
<evidence type="ECO:0000256" key="3">
    <source>
        <dbReference type="ARBA" id="ARBA00012292"/>
    </source>
</evidence>
<dbReference type="PROSITE" id="PS00943">
    <property type="entry name" value="UBIA"/>
    <property type="match status" value="1"/>
</dbReference>
<gene>
    <name evidence="16" type="ORF">ElyMa_002646700</name>
</gene>
<keyword evidence="9" id="KW-0496">Mitochondrion</keyword>
<comment type="catalytic activity">
    <reaction evidence="13">
        <text>heme b + (2E,6E)-farnesyl diphosphate + H2O = Fe(II)-heme o + diphosphate</text>
        <dbReference type="Rhea" id="RHEA:28070"/>
        <dbReference type="ChEBI" id="CHEBI:15377"/>
        <dbReference type="ChEBI" id="CHEBI:33019"/>
        <dbReference type="ChEBI" id="CHEBI:60344"/>
        <dbReference type="ChEBI" id="CHEBI:60530"/>
        <dbReference type="ChEBI" id="CHEBI:175763"/>
        <dbReference type="EC" id="2.5.1.141"/>
    </reaction>
</comment>
<dbReference type="PANTHER" id="PTHR43448">
    <property type="entry name" value="PROTOHEME IX FARNESYLTRANSFERASE, MITOCHONDRIAL"/>
    <property type="match status" value="1"/>
</dbReference>
<feature type="transmembrane region" description="Helical" evidence="15">
    <location>
        <begin position="273"/>
        <end position="292"/>
    </location>
</feature>
<accession>A0AAV4H9X5</accession>
<evidence type="ECO:0000256" key="7">
    <source>
        <dbReference type="ARBA" id="ARBA00022946"/>
    </source>
</evidence>
<dbReference type="GO" id="GO:0008495">
    <property type="term" value="F:protoheme IX farnesyltransferase activity"/>
    <property type="evidence" value="ECO:0007669"/>
    <property type="project" value="UniProtKB-EC"/>
</dbReference>
<evidence type="ECO:0000256" key="15">
    <source>
        <dbReference type="SAM" id="Phobius"/>
    </source>
</evidence>
<evidence type="ECO:0000256" key="4">
    <source>
        <dbReference type="ARBA" id="ARBA00016335"/>
    </source>
</evidence>
<keyword evidence="8 15" id="KW-1133">Transmembrane helix</keyword>
<evidence type="ECO:0000256" key="13">
    <source>
        <dbReference type="ARBA" id="ARBA00047690"/>
    </source>
</evidence>
<dbReference type="NCBIfam" id="TIGR01473">
    <property type="entry name" value="cyoE_ctaB"/>
    <property type="match status" value="1"/>
</dbReference>
<dbReference type="InterPro" id="IPR006369">
    <property type="entry name" value="Protohaem_IX_farnesylTrfase"/>
</dbReference>
<evidence type="ECO:0000313" key="16">
    <source>
        <dbReference type="EMBL" id="GFR93570.1"/>
    </source>
</evidence>
<evidence type="ECO:0000256" key="10">
    <source>
        <dbReference type="ARBA" id="ARBA00023133"/>
    </source>
</evidence>
<keyword evidence="7" id="KW-0809">Transit peptide</keyword>
<dbReference type="GO" id="GO:0006784">
    <property type="term" value="P:heme A biosynthetic process"/>
    <property type="evidence" value="ECO:0007669"/>
    <property type="project" value="TreeGrafter"/>
</dbReference>
<evidence type="ECO:0000256" key="5">
    <source>
        <dbReference type="ARBA" id="ARBA00022679"/>
    </source>
</evidence>
<keyword evidence="5" id="KW-0808">Transferase</keyword>
<reference evidence="16 17" key="1">
    <citation type="journal article" date="2021" name="Elife">
        <title>Chloroplast acquisition without the gene transfer in kleptoplastic sea slugs, Plakobranchus ocellatus.</title>
        <authorList>
            <person name="Maeda T."/>
            <person name="Takahashi S."/>
            <person name="Yoshida T."/>
            <person name="Shimamura S."/>
            <person name="Takaki Y."/>
            <person name="Nagai Y."/>
            <person name="Toyoda A."/>
            <person name="Suzuki Y."/>
            <person name="Arimoto A."/>
            <person name="Ishii H."/>
            <person name="Satoh N."/>
            <person name="Nishiyama T."/>
            <person name="Hasebe M."/>
            <person name="Maruyama T."/>
            <person name="Minagawa J."/>
            <person name="Obokata J."/>
            <person name="Shigenobu S."/>
        </authorList>
    </citation>
    <scope>NUCLEOTIDE SEQUENCE [LARGE SCALE GENOMIC DNA]</scope>
</reference>
<feature type="region of interest" description="Disordered" evidence="14">
    <location>
        <begin position="57"/>
        <end position="79"/>
    </location>
</feature>
<dbReference type="PANTHER" id="PTHR43448:SF2">
    <property type="entry name" value="PROTOHEME IX FARNESYLTRANSFERASE, MITOCHONDRIAL"/>
    <property type="match status" value="1"/>
</dbReference>
<dbReference type="InterPro" id="IPR000537">
    <property type="entry name" value="UbiA_prenyltransferase"/>
</dbReference>
<organism evidence="16 17">
    <name type="scientific">Elysia marginata</name>
    <dbReference type="NCBI Taxonomy" id="1093978"/>
    <lineage>
        <taxon>Eukaryota</taxon>
        <taxon>Metazoa</taxon>
        <taxon>Spiralia</taxon>
        <taxon>Lophotrochozoa</taxon>
        <taxon>Mollusca</taxon>
        <taxon>Gastropoda</taxon>
        <taxon>Heterobranchia</taxon>
        <taxon>Euthyneura</taxon>
        <taxon>Panpulmonata</taxon>
        <taxon>Sacoglossa</taxon>
        <taxon>Placobranchoidea</taxon>
        <taxon>Plakobranchidae</taxon>
        <taxon>Elysia</taxon>
    </lineage>
</organism>
<evidence type="ECO:0000256" key="11">
    <source>
        <dbReference type="ARBA" id="ARBA00023136"/>
    </source>
</evidence>
<evidence type="ECO:0000256" key="8">
    <source>
        <dbReference type="ARBA" id="ARBA00022989"/>
    </source>
</evidence>
<sequence>MTARIAVNVSRSLHRQNYRTRPLSHSSSSSRIPCVLNHQQTLTWSKRRHHRFLATKAAATTSSSHLDLPRKDSDRGNKLQQNDDLKYTLQTVDVDKDELLTLHLKRTGHILELKAKHVADCTSVHVSSSQQLYQLDTLSASSVSRVTVPTDSASGGTDLPARSSYHLTVRERERDKTNPGTNIESIHDLEWRQNQLHPKKLLECYKMLSKFRLTGLVVLTTIAGYSIAPGPFDLSTFILCSVGTGLTSCAANSVNQFFEVPYDSQMNRTKNRVLVRGLLSPLHAVGFAAVSSMSGLCLLAGGVNSLVCGLGAFNLCLYTLIYTPMKRSSIVNTWVGSVVGAIPPMMGWAACTGGLEPGAWLLAGILFSWQFPHFNALSWNLRPDYSRAGYRMMSVVDPGLCQRVALRHCVFLTAMCLAAPALGITTWTFAVDSLPLNLGLCFLGWKFYRQGDSNSSRKLFRFTLIHIPALLLLMGISKATFGSHEKAKKDNEASETRSM</sequence>
<dbReference type="EC" id="2.5.1.141" evidence="3"/>
<evidence type="ECO:0000256" key="6">
    <source>
        <dbReference type="ARBA" id="ARBA00022692"/>
    </source>
</evidence>
<dbReference type="GO" id="GO:0031966">
    <property type="term" value="C:mitochondrial membrane"/>
    <property type="evidence" value="ECO:0007669"/>
    <property type="project" value="UniProtKB-SubCell"/>
</dbReference>
<keyword evidence="11 15" id="KW-0472">Membrane</keyword>
<evidence type="ECO:0000256" key="1">
    <source>
        <dbReference type="ARBA" id="ARBA00004225"/>
    </source>
</evidence>
<evidence type="ECO:0000313" key="17">
    <source>
        <dbReference type="Proteomes" id="UP000762676"/>
    </source>
</evidence>
<dbReference type="InterPro" id="IPR044878">
    <property type="entry name" value="UbiA_sf"/>
</dbReference>
<dbReference type="Proteomes" id="UP000762676">
    <property type="component" value="Unassembled WGS sequence"/>
</dbReference>
<comment type="subcellular location">
    <subcellularLocation>
        <location evidence="1">Mitochondrion membrane</location>
        <topology evidence="1">Multi-pass membrane protein</topology>
    </subcellularLocation>
</comment>
<dbReference type="HAMAP" id="MF_00154">
    <property type="entry name" value="CyoE_CtaB"/>
    <property type="match status" value="1"/>
</dbReference>
<dbReference type="InterPro" id="IPR030470">
    <property type="entry name" value="UbiA_prenylTrfase_CS"/>
</dbReference>
<evidence type="ECO:0000256" key="14">
    <source>
        <dbReference type="SAM" id="MobiDB-lite"/>
    </source>
</evidence>
<proteinExistence type="inferred from homology"/>
<dbReference type="EMBL" id="BMAT01005458">
    <property type="protein sequence ID" value="GFR93570.1"/>
    <property type="molecule type" value="Genomic_DNA"/>
</dbReference>
<name>A0AAV4H9X5_9GAST</name>
<evidence type="ECO:0000256" key="2">
    <source>
        <dbReference type="ARBA" id="ARBA00005985"/>
    </source>
</evidence>
<feature type="transmembrane region" description="Helical" evidence="15">
    <location>
        <begin position="409"/>
        <end position="430"/>
    </location>
</feature>
<protein>
    <recommendedName>
        <fullName evidence="4">Protoheme IX farnesyltransferase, mitochondrial</fullName>
        <ecNumber evidence="3">2.5.1.141</ecNumber>
    </recommendedName>
    <alternativeName>
        <fullName evidence="12">Heme O synthase</fullName>
    </alternativeName>
</protein>
<feature type="transmembrane region" description="Helical" evidence="15">
    <location>
        <begin position="361"/>
        <end position="381"/>
    </location>
</feature>
<dbReference type="FunFam" id="1.10.357.140:FF:000004">
    <property type="entry name" value="Protoheme IX farnesyltransferase, mitochondrial"/>
    <property type="match status" value="1"/>
</dbReference>
<evidence type="ECO:0000256" key="9">
    <source>
        <dbReference type="ARBA" id="ARBA00023128"/>
    </source>
</evidence>
<dbReference type="Pfam" id="PF01040">
    <property type="entry name" value="UbiA"/>
    <property type="match status" value="1"/>
</dbReference>
<comment type="caution">
    <text evidence="16">The sequence shown here is derived from an EMBL/GenBank/DDBJ whole genome shotgun (WGS) entry which is preliminary data.</text>
</comment>
<dbReference type="CDD" id="cd13957">
    <property type="entry name" value="PT_UbiA_Cox10"/>
    <property type="match status" value="1"/>
</dbReference>
<dbReference type="AlphaFoldDB" id="A0AAV4H9X5"/>
<keyword evidence="17" id="KW-1185">Reference proteome</keyword>